<evidence type="ECO:0000313" key="10">
    <source>
        <dbReference type="Proteomes" id="UP000377595"/>
    </source>
</evidence>
<dbReference type="PANTHER" id="PTHR46696:SF1">
    <property type="entry name" value="CYTOCHROME P450 YJIB-RELATED"/>
    <property type="match status" value="1"/>
</dbReference>
<evidence type="ECO:0000256" key="5">
    <source>
        <dbReference type="ARBA" id="ARBA00023004"/>
    </source>
</evidence>
<evidence type="ECO:0000256" key="8">
    <source>
        <dbReference type="SAM" id="MobiDB-lite"/>
    </source>
</evidence>
<dbReference type="CDD" id="cd11030">
    <property type="entry name" value="CYP105-like"/>
    <property type="match status" value="1"/>
</dbReference>
<dbReference type="AlphaFoldDB" id="A0A5M3Y530"/>
<evidence type="ECO:0000256" key="7">
    <source>
        <dbReference type="RuleBase" id="RU000461"/>
    </source>
</evidence>
<keyword evidence="10" id="KW-1185">Reference proteome</keyword>
<comment type="caution">
    <text evidence="9">The sequence shown here is derived from an EMBL/GenBank/DDBJ whole genome shotgun (WGS) entry which is preliminary data.</text>
</comment>
<dbReference type="PANTHER" id="PTHR46696">
    <property type="entry name" value="P450, PUTATIVE (EUROFUNG)-RELATED"/>
    <property type="match status" value="1"/>
</dbReference>
<dbReference type="GO" id="GO:0004497">
    <property type="term" value="F:monooxygenase activity"/>
    <property type="evidence" value="ECO:0007669"/>
    <property type="project" value="UniProtKB-KW"/>
</dbReference>
<evidence type="ECO:0000313" key="9">
    <source>
        <dbReference type="EMBL" id="GES26188.1"/>
    </source>
</evidence>
<dbReference type="Proteomes" id="UP000377595">
    <property type="component" value="Unassembled WGS sequence"/>
</dbReference>
<dbReference type="PROSITE" id="PS00086">
    <property type="entry name" value="CYTOCHROME_P450"/>
    <property type="match status" value="1"/>
</dbReference>
<dbReference type="GO" id="GO:0016705">
    <property type="term" value="F:oxidoreductase activity, acting on paired donors, with incorporation or reduction of molecular oxygen"/>
    <property type="evidence" value="ECO:0007669"/>
    <property type="project" value="InterPro"/>
</dbReference>
<keyword evidence="5 7" id="KW-0408">Iron</keyword>
<keyword evidence="6 7" id="KW-0503">Monooxygenase</keyword>
<keyword evidence="2 7" id="KW-0349">Heme</keyword>
<dbReference type="Pfam" id="PF00067">
    <property type="entry name" value="p450"/>
    <property type="match status" value="2"/>
</dbReference>
<feature type="region of interest" description="Disordered" evidence="8">
    <location>
        <begin position="1"/>
        <end position="21"/>
    </location>
</feature>
<dbReference type="GO" id="GO:0005506">
    <property type="term" value="F:iron ion binding"/>
    <property type="evidence" value="ECO:0007669"/>
    <property type="project" value="InterPro"/>
</dbReference>
<dbReference type="InterPro" id="IPR002397">
    <property type="entry name" value="Cyt_P450_B"/>
</dbReference>
<dbReference type="PRINTS" id="PR00385">
    <property type="entry name" value="P450"/>
</dbReference>
<keyword evidence="4 7" id="KW-0560">Oxidoreductase</keyword>
<evidence type="ECO:0000256" key="1">
    <source>
        <dbReference type="ARBA" id="ARBA00010617"/>
    </source>
</evidence>
<dbReference type="InterPro" id="IPR036396">
    <property type="entry name" value="Cyt_P450_sf"/>
</dbReference>
<dbReference type="RefSeq" id="WP_155350924.1">
    <property type="nucleotide sequence ID" value="NZ_BAAAHM010000057.1"/>
</dbReference>
<evidence type="ECO:0000256" key="6">
    <source>
        <dbReference type="ARBA" id="ARBA00023033"/>
    </source>
</evidence>
<accession>A0A5M3Y530</accession>
<proteinExistence type="inferred from homology"/>
<dbReference type="InterPro" id="IPR001128">
    <property type="entry name" value="Cyt_P450"/>
</dbReference>
<dbReference type="EMBL" id="BLAF01000081">
    <property type="protein sequence ID" value="GES26188.1"/>
    <property type="molecule type" value="Genomic_DNA"/>
</dbReference>
<evidence type="ECO:0000256" key="4">
    <source>
        <dbReference type="ARBA" id="ARBA00023002"/>
    </source>
</evidence>
<reference evidence="9 10" key="1">
    <citation type="submission" date="2019-10" db="EMBL/GenBank/DDBJ databases">
        <title>Whole genome shotgun sequence of Acrocarpospora pleiomorpha NBRC 16267.</title>
        <authorList>
            <person name="Ichikawa N."/>
            <person name="Kimura A."/>
            <person name="Kitahashi Y."/>
            <person name="Komaki H."/>
            <person name="Oguchi A."/>
        </authorList>
    </citation>
    <scope>NUCLEOTIDE SEQUENCE [LARGE SCALE GENOMIC DNA]</scope>
    <source>
        <strain evidence="9 10">NBRC 16267</strain>
    </source>
</reference>
<keyword evidence="3 7" id="KW-0479">Metal-binding</keyword>
<organism evidence="9 10">
    <name type="scientific">Acrocarpospora pleiomorpha</name>
    <dbReference type="NCBI Taxonomy" id="90975"/>
    <lineage>
        <taxon>Bacteria</taxon>
        <taxon>Bacillati</taxon>
        <taxon>Actinomycetota</taxon>
        <taxon>Actinomycetes</taxon>
        <taxon>Streptosporangiales</taxon>
        <taxon>Streptosporangiaceae</taxon>
        <taxon>Acrocarpospora</taxon>
    </lineage>
</organism>
<dbReference type="Gene3D" id="1.10.630.10">
    <property type="entry name" value="Cytochrome P450"/>
    <property type="match status" value="1"/>
</dbReference>
<protein>
    <submittedName>
        <fullName evidence="9">Cytochrome P450</fullName>
    </submittedName>
</protein>
<comment type="similarity">
    <text evidence="1 7">Belongs to the cytochrome P450 family.</text>
</comment>
<name>A0A5M3Y530_9ACTN</name>
<dbReference type="OrthoDB" id="4133219at2"/>
<sequence length="413" mass="46471">MSTEAAPTIGTYPSPKDSRCPYEPPNAYTTRLEEQPMLRMRLWNGDEAWVVAGYEEGRMLLGDPRVSARPDLPGYPHVSPALAGYRKSGLQTFNNKDNPEHNVERRMFTKWFTVKRIERLRPRVQDLVDQAVDRLIAMGSPVDLVEHFALPIPSQVIFELLNAPYRDHEIVEHETHTMLSWRSSAEESRAASQRLLDYCHGLIQDRSEHPREDDVLSLAISEHVKTGHCTMEQLAEGTRLLFLAGHETTANSIAMSVMALIDHPDQLAALLDAEDPRQVALAIDELLRFATIAQAGRCRVALEDIEVGGTTIRAGEGIVVSSEAANRDPRVFDHPAELHLDRPNAKDHASFGHGTHRCIGETLAEIELQVVLTTLFRRLPDLRVAVPRDRLRFKTDHTIYGLYELPVAWGDPK</sequence>
<dbReference type="SUPFAM" id="SSF48264">
    <property type="entry name" value="Cytochrome P450"/>
    <property type="match status" value="1"/>
</dbReference>
<dbReference type="GO" id="GO:0020037">
    <property type="term" value="F:heme binding"/>
    <property type="evidence" value="ECO:0007669"/>
    <property type="project" value="InterPro"/>
</dbReference>
<gene>
    <name evidence="9" type="ORF">Aple_090870</name>
</gene>
<dbReference type="InterPro" id="IPR017972">
    <property type="entry name" value="Cyt_P450_CS"/>
</dbReference>
<dbReference type="PRINTS" id="PR00359">
    <property type="entry name" value="BP450"/>
</dbReference>
<dbReference type="FunFam" id="1.10.630.10:FF:000018">
    <property type="entry name" value="Cytochrome P450 monooxygenase"/>
    <property type="match status" value="1"/>
</dbReference>
<evidence type="ECO:0000256" key="2">
    <source>
        <dbReference type="ARBA" id="ARBA00022617"/>
    </source>
</evidence>
<evidence type="ECO:0000256" key="3">
    <source>
        <dbReference type="ARBA" id="ARBA00022723"/>
    </source>
</evidence>